<evidence type="ECO:0000313" key="4">
    <source>
        <dbReference type="Proteomes" id="UP000270581"/>
    </source>
</evidence>
<dbReference type="RefSeq" id="WP_123123599.1">
    <property type="nucleotide sequence ID" value="NZ_RJJC01000001.1"/>
</dbReference>
<gene>
    <name evidence="3" type="ORF">Nmn1133_00745</name>
</gene>
<dbReference type="GO" id="GO:0016787">
    <property type="term" value="F:hydrolase activity"/>
    <property type="evidence" value="ECO:0007669"/>
    <property type="project" value="UniProtKB-KW"/>
</dbReference>
<evidence type="ECO:0000259" key="2">
    <source>
        <dbReference type="Pfam" id="PF00857"/>
    </source>
</evidence>
<protein>
    <submittedName>
        <fullName evidence="3">Cysteine hydrolase</fullName>
    </submittedName>
</protein>
<evidence type="ECO:0000256" key="1">
    <source>
        <dbReference type="ARBA" id="ARBA00022801"/>
    </source>
</evidence>
<reference evidence="3 4" key="1">
    <citation type="submission" date="2018-11" db="EMBL/GenBank/DDBJ databases">
        <title>Genome sequences of Natronomonas sp. CBA1133.</title>
        <authorList>
            <person name="Roh S.W."/>
            <person name="Cha I.-T."/>
        </authorList>
    </citation>
    <scope>NUCLEOTIDE SEQUENCE [LARGE SCALE GENOMIC DNA]</scope>
    <source>
        <strain evidence="3 4">CBA1133</strain>
    </source>
</reference>
<dbReference type="SUPFAM" id="SSF52499">
    <property type="entry name" value="Isochorismatase-like hydrolases"/>
    <property type="match status" value="1"/>
</dbReference>
<dbReference type="AlphaFoldDB" id="A0AAJ4R673"/>
<dbReference type="Gene3D" id="3.40.50.850">
    <property type="entry name" value="Isochorismatase-like"/>
    <property type="match status" value="1"/>
</dbReference>
<dbReference type="Pfam" id="PF00857">
    <property type="entry name" value="Isochorismatase"/>
    <property type="match status" value="1"/>
</dbReference>
<dbReference type="InterPro" id="IPR036380">
    <property type="entry name" value="Isochorismatase-like_sf"/>
</dbReference>
<organism evidence="3 4">
    <name type="scientific">Halosegnis longus</name>
    <dbReference type="NCBI Taxonomy" id="2216012"/>
    <lineage>
        <taxon>Archaea</taxon>
        <taxon>Methanobacteriati</taxon>
        <taxon>Methanobacteriota</taxon>
        <taxon>Stenosarchaea group</taxon>
        <taxon>Halobacteria</taxon>
        <taxon>Halobacteriales</taxon>
        <taxon>Natronomonadaceae</taxon>
        <taxon>Halosegnis</taxon>
    </lineage>
</organism>
<name>A0AAJ4R673_9EURY</name>
<evidence type="ECO:0000313" key="3">
    <source>
        <dbReference type="EMBL" id="RNJ25368.1"/>
    </source>
</evidence>
<dbReference type="PANTHER" id="PTHR43540">
    <property type="entry name" value="PEROXYUREIDOACRYLATE/UREIDOACRYLATE AMIDOHYDROLASE-RELATED"/>
    <property type="match status" value="1"/>
</dbReference>
<dbReference type="PANTHER" id="PTHR43540:SF1">
    <property type="entry name" value="ISOCHORISMATASE HYDROLASE"/>
    <property type="match status" value="1"/>
</dbReference>
<proteinExistence type="predicted"/>
<dbReference type="Proteomes" id="UP000270581">
    <property type="component" value="Unassembled WGS sequence"/>
</dbReference>
<dbReference type="EMBL" id="RJJC01000001">
    <property type="protein sequence ID" value="RNJ25368.1"/>
    <property type="molecule type" value="Genomic_DNA"/>
</dbReference>
<keyword evidence="1 3" id="KW-0378">Hydrolase</keyword>
<dbReference type="CDD" id="cd01014">
    <property type="entry name" value="nicotinamidase_related"/>
    <property type="match status" value="1"/>
</dbReference>
<dbReference type="InterPro" id="IPR050272">
    <property type="entry name" value="Isochorismatase-like_hydrls"/>
</dbReference>
<feature type="domain" description="Isochorismatase-like" evidence="2">
    <location>
        <begin position="2"/>
        <end position="173"/>
    </location>
</feature>
<accession>A0AAJ4R673</accession>
<comment type="caution">
    <text evidence="3">The sequence shown here is derived from an EMBL/GenBank/DDBJ whole genome shotgun (WGS) entry which is preliminary data.</text>
</comment>
<sequence>MSVLLLVDLQTGFDEPRWRERNNPEAEARARELLTAWRERGDPVVHARHDSTEPDSPLRSDAPGFAWKEGFEPEGEHVVTKQANSAFIGTGLAEWLREHGEESIVIVGLTTDHCVSTTARMGENLGFDVRVVRDATATHERDLDGERFDPETVHRTALAQLSGEFADVVTTESLLQPL</sequence>
<keyword evidence="4" id="KW-1185">Reference proteome</keyword>
<dbReference type="InterPro" id="IPR000868">
    <property type="entry name" value="Isochorismatase-like_dom"/>
</dbReference>